<sequence length="553" mass="60038">MLTGPMDGDSNVPVDTSISWNPVDGITSYLISIGTTPGGGEILNRAGVGIDTTYRPPFGLPENTIIYITITLFLFDAADVICSVGSFRTEDVTIPPPCTALEFPMDGAIDVDIGTQLSWNYAPRSTGYRLILGTSPGGNDILDETIMTFISFDPPGDLPFNTEIFVRILPFNENGPAPGPCPNYSFTTGSVSEIPDCTTLTNPVDGTINVPLASTLEWEEIPGAEGYRVSIGTSPTSNDILDNGIFSGNTAELLDFLPRRTFFVTIVPFNDGGDAVGCVQESFSTILGCDPFIDSATGELISFSPQIDFPDVISLCLNDGSASIISNDQADGYRWYRLNADDTETLISQTPEVSFSEEGNYRYEISNLVSQPGTVFECSSSKEFTVISSEIPNISNVDVTEQANGLRIIVQTEGIGDYEFSLASNGPFQDSNIFENLSQGSYTVFVRDKNGCGLAERSSSNGLSPDDFPKFFTPNGDGVNDFWQYDPLIDIGEVDLQTIYIFNRLGALLTRIDPKSQGWDGNLDGIPLPSSDYWFKAKSNDNREVKGHFSLKR</sequence>
<dbReference type="EMBL" id="RBCJ01000003">
    <property type="protein sequence ID" value="RKN80000.1"/>
    <property type="molecule type" value="Genomic_DNA"/>
</dbReference>
<dbReference type="AlphaFoldDB" id="A0A3B0C3R5"/>
<name>A0A3B0C3R5_9FLAO</name>
<evidence type="ECO:0000313" key="2">
    <source>
        <dbReference type="Proteomes" id="UP000276603"/>
    </source>
</evidence>
<dbReference type="InterPro" id="IPR026341">
    <property type="entry name" value="T9SS_type_B"/>
</dbReference>
<proteinExistence type="predicted"/>
<gene>
    <name evidence="1" type="ORF">D7Z94_17285</name>
</gene>
<keyword evidence="2" id="KW-1185">Reference proteome</keyword>
<comment type="caution">
    <text evidence="1">The sequence shown here is derived from an EMBL/GenBank/DDBJ whole genome shotgun (WGS) entry which is preliminary data.</text>
</comment>
<reference evidence="1 2" key="1">
    <citation type="submission" date="2018-10" db="EMBL/GenBank/DDBJ databases">
        <title>Ulvibacterium marinum gen. nov., sp. nov., a novel marine bacterium of the family Flavobacteriaceae, isolated from a culture of the green alga Ulva prolifera.</title>
        <authorList>
            <person name="Zhang Z."/>
        </authorList>
    </citation>
    <scope>NUCLEOTIDE SEQUENCE [LARGE SCALE GENOMIC DNA]</scope>
    <source>
        <strain evidence="1 2">CCMM003</strain>
    </source>
</reference>
<dbReference type="Pfam" id="PF13585">
    <property type="entry name" value="CHU_C"/>
    <property type="match status" value="1"/>
</dbReference>
<organism evidence="1 2">
    <name type="scientific">Ulvibacterium marinum</name>
    <dbReference type="NCBI Taxonomy" id="2419782"/>
    <lineage>
        <taxon>Bacteria</taxon>
        <taxon>Pseudomonadati</taxon>
        <taxon>Bacteroidota</taxon>
        <taxon>Flavobacteriia</taxon>
        <taxon>Flavobacteriales</taxon>
        <taxon>Flavobacteriaceae</taxon>
        <taxon>Ulvibacterium</taxon>
    </lineage>
</organism>
<accession>A0A3B0C3R5</accession>
<protein>
    <submittedName>
        <fullName evidence="1">Gliding motility-associated C-terminal domain-containing protein</fullName>
    </submittedName>
</protein>
<dbReference type="NCBIfam" id="TIGR04131">
    <property type="entry name" value="Bac_Flav_CTERM"/>
    <property type="match status" value="1"/>
</dbReference>
<evidence type="ECO:0000313" key="1">
    <source>
        <dbReference type="EMBL" id="RKN80000.1"/>
    </source>
</evidence>
<dbReference type="Proteomes" id="UP000276603">
    <property type="component" value="Unassembled WGS sequence"/>
</dbReference>